<dbReference type="PANTHER" id="PTHR11601">
    <property type="entry name" value="CYSTEINE DESULFURYLASE FAMILY MEMBER"/>
    <property type="match status" value="1"/>
</dbReference>
<evidence type="ECO:0000256" key="1">
    <source>
        <dbReference type="ARBA" id="ARBA00001933"/>
    </source>
</evidence>
<dbReference type="InterPro" id="IPR015424">
    <property type="entry name" value="PyrdxlP-dep_Trfase"/>
</dbReference>
<dbReference type="SUPFAM" id="SSF53383">
    <property type="entry name" value="PLP-dependent transferases"/>
    <property type="match status" value="1"/>
</dbReference>
<comment type="cofactor">
    <cofactor evidence="1">
        <name>pyridoxal 5'-phosphate</name>
        <dbReference type="ChEBI" id="CHEBI:597326"/>
    </cofactor>
</comment>
<gene>
    <name evidence="4" type="primary">nifS</name>
    <name evidence="4" type="ORF">GCM10007216_33420</name>
</gene>
<dbReference type="InterPro" id="IPR015422">
    <property type="entry name" value="PyrdxlP-dep_Trfase_small"/>
</dbReference>
<comment type="caution">
    <text evidence="4">The sequence shown here is derived from an EMBL/GenBank/DDBJ whole genome shotgun (WGS) entry which is preliminary data.</text>
</comment>
<organism evidence="4 5">
    <name type="scientific">Thalassobacillus devorans</name>
    <dbReference type="NCBI Taxonomy" id="279813"/>
    <lineage>
        <taxon>Bacteria</taxon>
        <taxon>Bacillati</taxon>
        <taxon>Bacillota</taxon>
        <taxon>Bacilli</taxon>
        <taxon>Bacillales</taxon>
        <taxon>Bacillaceae</taxon>
        <taxon>Thalassobacillus</taxon>
    </lineage>
</organism>
<dbReference type="Proteomes" id="UP000619534">
    <property type="component" value="Unassembled WGS sequence"/>
</dbReference>
<evidence type="ECO:0000313" key="5">
    <source>
        <dbReference type="Proteomes" id="UP000619534"/>
    </source>
</evidence>
<dbReference type="InterPro" id="IPR000192">
    <property type="entry name" value="Aminotrans_V_dom"/>
</dbReference>
<accession>A0ABQ1PNI4</accession>
<protein>
    <submittedName>
        <fullName evidence="4">Cysteine desulfurase</fullName>
    </submittedName>
</protein>
<dbReference type="PANTHER" id="PTHR11601:SF36">
    <property type="entry name" value="CYSTEINE DESULFURASE NIFS-RELATED"/>
    <property type="match status" value="1"/>
</dbReference>
<keyword evidence="5" id="KW-1185">Reference proteome</keyword>
<dbReference type="Gene3D" id="1.10.260.50">
    <property type="match status" value="1"/>
</dbReference>
<evidence type="ECO:0000313" key="4">
    <source>
        <dbReference type="EMBL" id="GGD00005.1"/>
    </source>
</evidence>
<evidence type="ECO:0000256" key="2">
    <source>
        <dbReference type="ARBA" id="ARBA00022898"/>
    </source>
</evidence>
<dbReference type="NCBIfam" id="NF002806">
    <property type="entry name" value="PRK02948.1"/>
    <property type="match status" value="1"/>
</dbReference>
<name>A0ABQ1PNI4_9BACI</name>
<dbReference type="Gene3D" id="3.40.640.10">
    <property type="entry name" value="Type I PLP-dependent aspartate aminotransferase-like (Major domain)"/>
    <property type="match status" value="1"/>
</dbReference>
<dbReference type="InterPro" id="IPR015421">
    <property type="entry name" value="PyrdxlP-dep_Trfase_major"/>
</dbReference>
<dbReference type="Pfam" id="PF00266">
    <property type="entry name" value="Aminotran_5"/>
    <property type="match status" value="1"/>
</dbReference>
<dbReference type="Gene3D" id="3.90.1150.10">
    <property type="entry name" value="Aspartate Aminotransferase, domain 1"/>
    <property type="match status" value="1"/>
</dbReference>
<dbReference type="PIRSF" id="PIRSF005572">
    <property type="entry name" value="NifS"/>
    <property type="match status" value="1"/>
</dbReference>
<keyword evidence="2" id="KW-0663">Pyridoxal phosphate</keyword>
<feature type="domain" description="Aminotransferase class V" evidence="3">
    <location>
        <begin position="3"/>
        <end position="361"/>
    </location>
</feature>
<evidence type="ECO:0000259" key="3">
    <source>
        <dbReference type="Pfam" id="PF00266"/>
    </source>
</evidence>
<dbReference type="RefSeq" id="WP_062438569.1">
    <property type="nucleotide sequence ID" value="NZ_BMCJ01000007.1"/>
</dbReference>
<dbReference type="InterPro" id="IPR016454">
    <property type="entry name" value="Cysteine_dSase"/>
</dbReference>
<reference evidence="5" key="1">
    <citation type="journal article" date="2019" name="Int. J. Syst. Evol. Microbiol.">
        <title>The Global Catalogue of Microorganisms (GCM) 10K type strain sequencing project: providing services to taxonomists for standard genome sequencing and annotation.</title>
        <authorList>
            <consortium name="The Broad Institute Genomics Platform"/>
            <consortium name="The Broad Institute Genome Sequencing Center for Infectious Disease"/>
            <person name="Wu L."/>
            <person name="Ma J."/>
        </authorList>
    </citation>
    <scope>NUCLEOTIDE SEQUENCE [LARGE SCALE GENOMIC DNA]</scope>
    <source>
        <strain evidence="5">CCM 7282</strain>
    </source>
</reference>
<dbReference type="EMBL" id="BMCJ01000007">
    <property type="protein sequence ID" value="GGD00005.1"/>
    <property type="molecule type" value="Genomic_DNA"/>
</dbReference>
<sequence length="380" mass="41696">MRYFDYAATCPIDDTALKIYQDVSQDYFGNTESLHDEGTKAGTLLEHCREILADTIGVDSEGLYFTSGGTESNHLGIRSLAKAGEGKHIISSQAEHSSVHHALEMLEKDGFEITKIPFTKEGFVDMYALEKAIRNDSVLVTIQMMNGEIGTFQPIEEISRICRKYGIYFHSDCVQALGKIDMKEYTPLLDGFSLSSHKIYGPKGAGAVYLSPSVPLPSDVRYGAHEKGIRSGTVNLPGISAFTAASQENIHQLSVHQEHFRRLRHLFRQALLPVHDRIKILGKTAADSAIIGVLIPGMEGQWTMLEANRRGCAISTGSACSIHQQSPSKTLLAMGYSKEEAKTFIRISFGKHTTADDVAALGVCLKEVMDARQTTPSVKV</sequence>
<proteinExistence type="predicted"/>